<evidence type="ECO:0000313" key="5">
    <source>
        <dbReference type="Proteomes" id="UP000755104"/>
    </source>
</evidence>
<dbReference type="EMBL" id="JAIGNO010000002">
    <property type="protein sequence ID" value="MBX7481577.1"/>
    <property type="molecule type" value="Genomic_DNA"/>
</dbReference>
<name>A0ABS7J2T9_9SPHN</name>
<evidence type="ECO:0000256" key="1">
    <source>
        <dbReference type="ARBA" id="ARBA00012528"/>
    </source>
</evidence>
<gene>
    <name evidence="4" type="ORF">K3174_03480</name>
</gene>
<dbReference type="InterPro" id="IPR050469">
    <property type="entry name" value="Diguanylate_Cyclase"/>
</dbReference>
<dbReference type="InterPro" id="IPR043128">
    <property type="entry name" value="Rev_trsase/Diguanyl_cyclase"/>
</dbReference>
<reference evidence="4 5" key="1">
    <citation type="submission" date="2021-08" db="EMBL/GenBank/DDBJ databases">
        <title>Comparative Genomics Analysis of the Genus Qipengyuania Reveals Extensive Genetic Diversity and Metabolic Versatility, Including the Description of Fifteen Novel Species.</title>
        <authorList>
            <person name="Liu Y."/>
        </authorList>
    </citation>
    <scope>NUCLEOTIDE SEQUENCE [LARGE SCALE GENOMIC DNA]</scope>
    <source>
        <strain evidence="4 5">6D47A</strain>
    </source>
</reference>
<dbReference type="CDD" id="cd01949">
    <property type="entry name" value="GGDEF"/>
    <property type="match status" value="1"/>
</dbReference>
<accession>A0ABS7J2T9</accession>
<dbReference type="RefSeq" id="WP_221555545.1">
    <property type="nucleotide sequence ID" value="NZ_JAIGNO010000002.1"/>
</dbReference>
<dbReference type="Gene3D" id="3.30.70.270">
    <property type="match status" value="1"/>
</dbReference>
<protein>
    <recommendedName>
        <fullName evidence="1">diguanylate cyclase</fullName>
        <ecNumber evidence="1">2.7.7.65</ecNumber>
    </recommendedName>
</protein>
<dbReference type="PANTHER" id="PTHR45138">
    <property type="entry name" value="REGULATORY COMPONENTS OF SENSORY TRANSDUCTION SYSTEM"/>
    <property type="match status" value="1"/>
</dbReference>
<dbReference type="InterPro" id="IPR000160">
    <property type="entry name" value="GGDEF_dom"/>
</dbReference>
<dbReference type="Pfam" id="PF00990">
    <property type="entry name" value="GGDEF"/>
    <property type="match status" value="1"/>
</dbReference>
<dbReference type="InterPro" id="IPR029016">
    <property type="entry name" value="GAF-like_dom_sf"/>
</dbReference>
<proteinExistence type="predicted"/>
<evidence type="ECO:0000256" key="2">
    <source>
        <dbReference type="ARBA" id="ARBA00034247"/>
    </source>
</evidence>
<dbReference type="NCBIfam" id="TIGR00254">
    <property type="entry name" value="GGDEF"/>
    <property type="match status" value="1"/>
</dbReference>
<keyword evidence="5" id="KW-1185">Reference proteome</keyword>
<organism evidence="4 5">
    <name type="scientific">Qipengyuania qiaonensis</name>
    <dbReference type="NCBI Taxonomy" id="2867240"/>
    <lineage>
        <taxon>Bacteria</taxon>
        <taxon>Pseudomonadati</taxon>
        <taxon>Pseudomonadota</taxon>
        <taxon>Alphaproteobacteria</taxon>
        <taxon>Sphingomonadales</taxon>
        <taxon>Erythrobacteraceae</taxon>
        <taxon>Qipengyuania</taxon>
    </lineage>
</organism>
<dbReference type="InterPro" id="IPR029787">
    <property type="entry name" value="Nucleotide_cyclase"/>
</dbReference>
<evidence type="ECO:0000259" key="3">
    <source>
        <dbReference type="PROSITE" id="PS50887"/>
    </source>
</evidence>
<dbReference type="Gene3D" id="3.30.450.40">
    <property type="match status" value="1"/>
</dbReference>
<dbReference type="SMART" id="SM00267">
    <property type="entry name" value="GGDEF"/>
    <property type="match status" value="1"/>
</dbReference>
<dbReference type="SUPFAM" id="SSF55781">
    <property type="entry name" value="GAF domain-like"/>
    <property type="match status" value="1"/>
</dbReference>
<dbReference type="SMART" id="SM00065">
    <property type="entry name" value="GAF"/>
    <property type="match status" value="1"/>
</dbReference>
<feature type="domain" description="GGDEF" evidence="3">
    <location>
        <begin position="193"/>
        <end position="325"/>
    </location>
</feature>
<dbReference type="InterPro" id="IPR003018">
    <property type="entry name" value="GAF"/>
</dbReference>
<dbReference type="EC" id="2.7.7.65" evidence="1"/>
<dbReference type="PROSITE" id="PS50887">
    <property type="entry name" value="GGDEF"/>
    <property type="match status" value="1"/>
</dbReference>
<dbReference type="SUPFAM" id="SSF55073">
    <property type="entry name" value="Nucleotide cyclase"/>
    <property type="match status" value="1"/>
</dbReference>
<evidence type="ECO:0000313" key="4">
    <source>
        <dbReference type="EMBL" id="MBX7481577.1"/>
    </source>
</evidence>
<dbReference type="Pfam" id="PF01590">
    <property type="entry name" value="GAF"/>
    <property type="match status" value="1"/>
</dbReference>
<dbReference type="Proteomes" id="UP000755104">
    <property type="component" value="Unassembled WGS sequence"/>
</dbReference>
<comment type="caution">
    <text evidence="4">The sequence shown here is derived from an EMBL/GenBank/DDBJ whole genome shotgun (WGS) entry which is preliminary data.</text>
</comment>
<sequence>MTEILLRDEASRLAALAEYEIMDTASEKPFERIVQLVRTLLGVPMATVTFIDKDRQWFKARRGVEHSETERKVAVCDHTIRSIQPLVVPDLRADPRFRELPAVTDSPPIQSYLGIPLVTEEGFALGALCAMDHQPREFDPEQIALLREFAGLVIDWLEMRRIAQTDFLTGAMARRSFLKELNKEIARHVRHRRPVALAVFDVDHFKSVNDAYGHGVGDEVLKAVVSTCEKSLRSGDIVARLGGEEFALLLPESDASEAFAAAERFRTEIEAIRLPGLPDFRITASFGVATFIDDYGYPDQWIAAADGELYRAKHSGRNRTCMIGQAEDGG</sequence>
<dbReference type="PANTHER" id="PTHR45138:SF9">
    <property type="entry name" value="DIGUANYLATE CYCLASE DGCM-RELATED"/>
    <property type="match status" value="1"/>
</dbReference>
<comment type="catalytic activity">
    <reaction evidence="2">
        <text>2 GTP = 3',3'-c-di-GMP + 2 diphosphate</text>
        <dbReference type="Rhea" id="RHEA:24898"/>
        <dbReference type="ChEBI" id="CHEBI:33019"/>
        <dbReference type="ChEBI" id="CHEBI:37565"/>
        <dbReference type="ChEBI" id="CHEBI:58805"/>
        <dbReference type="EC" id="2.7.7.65"/>
    </reaction>
</comment>